<comment type="caution">
    <text evidence="15">The sequence shown here is derived from an EMBL/GenBank/DDBJ whole genome shotgun (WGS) entry which is preliminary data.</text>
</comment>
<keyword evidence="6" id="KW-0677">Repeat</keyword>
<keyword evidence="11" id="KW-0325">Glycoprotein</keyword>
<dbReference type="PRINTS" id="PR00205">
    <property type="entry name" value="CADHERIN"/>
</dbReference>
<name>A0A8J4WJQ6_9TREM</name>
<evidence type="ECO:0000256" key="10">
    <source>
        <dbReference type="ARBA" id="ARBA00023136"/>
    </source>
</evidence>
<feature type="domain" description="Cadherin" evidence="14">
    <location>
        <begin position="287"/>
        <end position="397"/>
    </location>
</feature>
<evidence type="ECO:0000256" key="12">
    <source>
        <dbReference type="PROSITE-ProRule" id="PRU00043"/>
    </source>
</evidence>
<dbReference type="GO" id="GO:0005886">
    <property type="term" value="C:plasma membrane"/>
    <property type="evidence" value="ECO:0007669"/>
    <property type="project" value="UniProtKB-SubCell"/>
</dbReference>
<keyword evidence="5" id="KW-0732">Signal</keyword>
<dbReference type="FunFam" id="2.60.40.60:FF:000004">
    <property type="entry name" value="Protocadherin 1 gamma 2"/>
    <property type="match status" value="1"/>
</dbReference>
<evidence type="ECO:0000256" key="1">
    <source>
        <dbReference type="ARBA" id="ARBA00004251"/>
    </source>
</evidence>
<evidence type="ECO:0000256" key="2">
    <source>
        <dbReference type="ARBA" id="ARBA00022475"/>
    </source>
</evidence>
<evidence type="ECO:0000313" key="15">
    <source>
        <dbReference type="EMBL" id="KAF5403971.1"/>
    </source>
</evidence>
<keyword evidence="16" id="KW-1185">Reference proteome</keyword>
<evidence type="ECO:0000313" key="16">
    <source>
        <dbReference type="Proteomes" id="UP000748531"/>
    </source>
</evidence>
<evidence type="ECO:0000259" key="14">
    <source>
        <dbReference type="PROSITE" id="PS50268"/>
    </source>
</evidence>
<evidence type="ECO:0000256" key="4">
    <source>
        <dbReference type="ARBA" id="ARBA00022723"/>
    </source>
</evidence>
<dbReference type="FunFam" id="2.60.40.60:FF:000092">
    <property type="entry name" value="Protocadherin 8"/>
    <property type="match status" value="1"/>
</dbReference>
<keyword evidence="10 13" id="KW-0472">Membrane</keyword>
<evidence type="ECO:0000256" key="13">
    <source>
        <dbReference type="SAM" id="Phobius"/>
    </source>
</evidence>
<dbReference type="Pfam" id="PF00028">
    <property type="entry name" value="Cadherin"/>
    <property type="match status" value="5"/>
</dbReference>
<evidence type="ECO:0000256" key="7">
    <source>
        <dbReference type="ARBA" id="ARBA00022837"/>
    </source>
</evidence>
<dbReference type="InterPro" id="IPR015919">
    <property type="entry name" value="Cadherin-like_sf"/>
</dbReference>
<accession>A0A8J4WJQ6</accession>
<evidence type="ECO:0000256" key="3">
    <source>
        <dbReference type="ARBA" id="ARBA00022692"/>
    </source>
</evidence>
<dbReference type="Proteomes" id="UP000748531">
    <property type="component" value="Unassembled WGS sequence"/>
</dbReference>
<keyword evidence="7 12" id="KW-0106">Calcium</keyword>
<dbReference type="PANTHER" id="PTHR24028:SF146">
    <property type="entry name" value="CADHERIN 96CB, ISOFORM D-RELATED"/>
    <property type="match status" value="1"/>
</dbReference>
<keyword evidence="3 13" id="KW-0812">Transmembrane</keyword>
<dbReference type="AlphaFoldDB" id="A0A8J4WJQ6"/>
<sequence>MSVYRYWFKIIRQFGVFHYSEGTPILCLSTIIFAFHLQSVALVSTGTVTFVVDENSPVGTEVGRIIVDEKHHNSSNTSVVNELSFTLQDTSYFDFDELRSHCLVVRGLLDRDADRQLCAENGWPEICSWSGVIFVSDGRLLALRVIIRDVNDNTPSWSTKQKDGMAVLQTTVSENCPLGTTVDLPLATDPDFGGNSIVRYEMVTHDIDGGTPPFDVLSVNTSNGVTYRLVVNGLLDREQMPTYILTVAAIDGGGNKGLARLTVNVADENDNYPQFVHLKNGTVRLHDDRGFVIYIDEDLPVGNRLPRCPVAVDEDDGEFGRLTYSFSISTGDIVKRDFRIDEHTGEIFVRSKLDYDTGGLIQYEFLVVAQDHGSPPLLASARVTVNIQDKNDNPPTITVTSVQQTTDRNNSHGKSNLSLLENSLAGNLIATLTVQDLDSGKNGIFICKLGETNQLQLTYLRSMGKMKILQLISTQPVDRETRPELRVTLRCSDQGMPSQVSTELLVVKIIDVNDNPPRFTNQHYSFQTSEGNTAEQVIGSITAYDADFGLNAQITYFIEWPQTQEANPFVVNSNGELSARLPLDRESQPEGYHFTVIAHDSGSPQLSSYAKVEVALIDVNDCAPNFTHNVYHFSIEEELPVTTNSTYIIGHVRATDCDIGSNAQVNYYLDPLSALFKVSNEGYVYTTSSFNREKQEVFILKLSAVDSAQDPQQRLSSTAEIHVTVTDINDNGPVFVRPPFENGTNEILLSVHEKPESLVTRVEATDEDDGQNGFIRYLLVGEKRTFNLHSDNGELILLRMLSVEDLGDYTLTVLAVDNGEKPKTATAQIEVRIADIPPKETSQSIEGGETTRLSPNVPEKKANELIILCIILITIFISSILIGIIFVVSKGGFSALLFKHKVIHQDYRQTHSPKEQCSSKDVNLTQTFEQDLQTCYPQETTRNGYFKTGTHPFIQCDEEIQYGVQYNQQYSDQCIREWPIPQHGNTSAHRPGYFGEFAMEENELAQLQHPFILKTGTYFENFHVPDQNYYQEKLYDLCNKVSTSTEDYCGLLKTPVYPLTMTGVSTSEAKAKQILTAQSSMLMSSPYRT</sequence>
<dbReference type="InterPro" id="IPR050174">
    <property type="entry name" value="Protocadherin/Cadherin-CA"/>
</dbReference>
<dbReference type="PANTHER" id="PTHR24028">
    <property type="entry name" value="CADHERIN-87A"/>
    <property type="match status" value="1"/>
</dbReference>
<gene>
    <name evidence="15" type="ORF">PHET_02466</name>
</gene>
<feature type="domain" description="Cadherin" evidence="14">
    <location>
        <begin position="411"/>
        <end position="519"/>
    </location>
</feature>
<dbReference type="EMBL" id="LUCH01000948">
    <property type="protein sequence ID" value="KAF5403971.1"/>
    <property type="molecule type" value="Genomic_DNA"/>
</dbReference>
<dbReference type="OrthoDB" id="6252479at2759"/>
<dbReference type="Gene3D" id="2.60.40.60">
    <property type="entry name" value="Cadherins"/>
    <property type="match status" value="7"/>
</dbReference>
<dbReference type="InterPro" id="IPR020894">
    <property type="entry name" value="Cadherin_CS"/>
</dbReference>
<evidence type="ECO:0000256" key="5">
    <source>
        <dbReference type="ARBA" id="ARBA00022729"/>
    </source>
</evidence>
<dbReference type="SUPFAM" id="SSF49313">
    <property type="entry name" value="Cadherin-like"/>
    <property type="match status" value="6"/>
</dbReference>
<dbReference type="PROSITE" id="PS50268">
    <property type="entry name" value="CADHERIN_2"/>
    <property type="match status" value="7"/>
</dbReference>
<proteinExistence type="predicted"/>
<feature type="domain" description="Cadherin" evidence="14">
    <location>
        <begin position="520"/>
        <end position="626"/>
    </location>
</feature>
<evidence type="ECO:0000256" key="9">
    <source>
        <dbReference type="ARBA" id="ARBA00022989"/>
    </source>
</evidence>
<comment type="subcellular location">
    <subcellularLocation>
        <location evidence="1">Cell membrane</location>
        <topology evidence="1">Single-pass type I membrane protein</topology>
    </subcellularLocation>
</comment>
<dbReference type="SMART" id="SM00112">
    <property type="entry name" value="CA"/>
    <property type="match status" value="6"/>
</dbReference>
<dbReference type="CDD" id="cd11304">
    <property type="entry name" value="Cadherin_repeat"/>
    <property type="match status" value="6"/>
</dbReference>
<feature type="transmembrane region" description="Helical" evidence="13">
    <location>
        <begin position="865"/>
        <end position="888"/>
    </location>
</feature>
<feature type="domain" description="Cadherin" evidence="14">
    <location>
        <begin position="627"/>
        <end position="735"/>
    </location>
</feature>
<evidence type="ECO:0000256" key="8">
    <source>
        <dbReference type="ARBA" id="ARBA00022889"/>
    </source>
</evidence>
<feature type="domain" description="Cadherin" evidence="14">
    <location>
        <begin position="44"/>
        <end position="157"/>
    </location>
</feature>
<evidence type="ECO:0000256" key="6">
    <source>
        <dbReference type="ARBA" id="ARBA00022737"/>
    </source>
</evidence>
<dbReference type="GO" id="GO:0005509">
    <property type="term" value="F:calcium ion binding"/>
    <property type="evidence" value="ECO:0007669"/>
    <property type="project" value="UniProtKB-UniRule"/>
</dbReference>
<keyword evidence="4" id="KW-0479">Metal-binding</keyword>
<protein>
    <recommendedName>
        <fullName evidence="14">Cadherin domain-containing protein</fullName>
    </recommendedName>
</protein>
<dbReference type="InterPro" id="IPR002126">
    <property type="entry name" value="Cadherin-like_dom"/>
</dbReference>
<feature type="domain" description="Cadherin" evidence="14">
    <location>
        <begin position="164"/>
        <end position="275"/>
    </location>
</feature>
<dbReference type="GO" id="GO:0007156">
    <property type="term" value="P:homophilic cell adhesion via plasma membrane adhesion molecules"/>
    <property type="evidence" value="ECO:0007669"/>
    <property type="project" value="InterPro"/>
</dbReference>
<dbReference type="FunFam" id="2.60.40.60:FF:000123">
    <property type="entry name" value="Protocadherin beta 4"/>
    <property type="match status" value="1"/>
</dbReference>
<evidence type="ECO:0000256" key="11">
    <source>
        <dbReference type="ARBA" id="ARBA00023180"/>
    </source>
</evidence>
<keyword evidence="2" id="KW-1003">Cell membrane</keyword>
<dbReference type="PROSITE" id="PS00232">
    <property type="entry name" value="CADHERIN_1"/>
    <property type="match status" value="4"/>
</dbReference>
<reference evidence="15" key="1">
    <citation type="submission" date="2019-05" db="EMBL/GenBank/DDBJ databases">
        <title>Annotation for the trematode Paragonimus heterotremus.</title>
        <authorList>
            <person name="Choi Y.-J."/>
        </authorList>
    </citation>
    <scope>NUCLEOTIDE SEQUENCE</scope>
    <source>
        <strain evidence="15">LC</strain>
    </source>
</reference>
<keyword evidence="9 13" id="KW-1133">Transmembrane helix</keyword>
<keyword evidence="8" id="KW-0130">Cell adhesion</keyword>
<feature type="domain" description="Cadherin" evidence="14">
    <location>
        <begin position="757"/>
        <end position="857"/>
    </location>
</feature>
<organism evidence="15 16">
    <name type="scientific">Paragonimus heterotremus</name>
    <dbReference type="NCBI Taxonomy" id="100268"/>
    <lineage>
        <taxon>Eukaryota</taxon>
        <taxon>Metazoa</taxon>
        <taxon>Spiralia</taxon>
        <taxon>Lophotrochozoa</taxon>
        <taxon>Platyhelminthes</taxon>
        <taxon>Trematoda</taxon>
        <taxon>Digenea</taxon>
        <taxon>Plagiorchiida</taxon>
        <taxon>Troglotremata</taxon>
        <taxon>Troglotrematidae</taxon>
        <taxon>Paragonimus</taxon>
    </lineage>
</organism>